<gene>
    <name evidence="1" type="ORF">LO80_01635</name>
</gene>
<dbReference type="HOGENOM" id="CLU_031690_3_0_6"/>
<dbReference type="KEGG" id="frf:LO80_01635"/>
<name>A0A097EMM6_9GAMM</name>
<evidence type="ECO:0000313" key="2">
    <source>
        <dbReference type="Proteomes" id="UP000029672"/>
    </source>
</evidence>
<evidence type="ECO:0000313" key="1">
    <source>
        <dbReference type="EMBL" id="AIT08803.1"/>
    </source>
</evidence>
<dbReference type="AlphaFoldDB" id="A0A097EMM6"/>
<keyword evidence="2" id="KW-1185">Reference proteome</keyword>
<dbReference type="Proteomes" id="UP000029672">
    <property type="component" value="Chromosome"/>
</dbReference>
<evidence type="ECO:0008006" key="3">
    <source>
        <dbReference type="Google" id="ProtNLM"/>
    </source>
</evidence>
<protein>
    <recommendedName>
        <fullName evidence="3">Type VI secretion protein</fullName>
    </recommendedName>
</protein>
<dbReference type="NCBIfam" id="TIGR03353">
    <property type="entry name" value="VI_chp_4"/>
    <property type="match status" value="1"/>
</dbReference>
<accession>A0A097EMM6</accession>
<dbReference type="eggNOG" id="COG3522">
    <property type="taxonomic scope" value="Bacteria"/>
</dbReference>
<dbReference type="STRING" id="1547445.LO80_01635"/>
<dbReference type="PANTHER" id="PTHR35566:SF1">
    <property type="entry name" value="TYPE VI SECRETION SYSTEM BASEPLATE COMPONENT TSSK1"/>
    <property type="match status" value="1"/>
</dbReference>
<dbReference type="OrthoDB" id="9775333at2"/>
<dbReference type="RefSeq" id="WP_040007956.1">
    <property type="nucleotide sequence ID" value="NZ_CP009574.1"/>
</dbReference>
<sequence length="443" mass="50474">MKRVAWFSGLSVSQHHFQVQDSFNESAQLQLVRNAKYFYGVKNIEIDEAKLEQGIVSFSKCEAVMPDGTLINIPSVDADELSLQVDESASGKTIYIAIAPLPSNAKLAADSKLDATTERYYTYKQSVSDAMVGLEQSLEIATLKLNMYLITDTANYQDFIILPVAKINSVSSNKTVLLDKDFIPPLLNVFANAKLKKSLKNIFMLAQQRRKQLTQRLSNIDDYGTAGIMEALFMQLLNRYIPSIQHIHDSERVHPEELFRVLLTFSSELRTFTHQEKGYNQYPKYKHDDLTTSFTALSEDLKEAFAYVFEERSIRVPLDYIDKYALYTANIESVDMANIAEWGFVIACKTEIPKEQLSLALPKMIKVASKAQITNVVSKQLPGIKVSAMSSSPKQIPFMSDYVYFELDKKSEFWKSIYDSKIISIYLTRKFAQIDIQLWAIKR</sequence>
<dbReference type="PANTHER" id="PTHR35566">
    <property type="entry name" value="BLR3599 PROTEIN"/>
    <property type="match status" value="1"/>
</dbReference>
<reference evidence="1 2" key="1">
    <citation type="submission" date="2014-10" db="EMBL/GenBank/DDBJ databases">
        <title>Whole genome sequence of Francisella endociliophora strain FSC1006, isolated from a laboratory culture of the marine ciliate Euplotes raikovi.</title>
        <authorList>
            <person name="Granberg M."/>
            <person name="Backman S."/>
            <person name="Lundmark E."/>
            <person name="Nilsson E."/>
            <person name="Karlsson E."/>
            <person name="Thelaus J."/>
            <person name="Ohrman C."/>
            <person name="Larkeryd A."/>
            <person name="Stenberg P."/>
        </authorList>
    </citation>
    <scope>NUCLEOTIDE SEQUENCE [LARGE SCALE GENOMIC DNA]</scope>
    <source>
        <strain evidence="1 2">FSC1006</strain>
    </source>
</reference>
<proteinExistence type="predicted"/>
<dbReference type="Pfam" id="PF05936">
    <property type="entry name" value="T6SS_VasE"/>
    <property type="match status" value="1"/>
</dbReference>
<organism evidence="1 2">
    <name type="scientific">Candidatus Francisella endociliophora</name>
    <dbReference type="NCBI Taxonomy" id="653937"/>
    <lineage>
        <taxon>Bacteria</taxon>
        <taxon>Pseudomonadati</taxon>
        <taxon>Pseudomonadota</taxon>
        <taxon>Gammaproteobacteria</taxon>
        <taxon>Thiotrichales</taxon>
        <taxon>Francisellaceae</taxon>
        <taxon>Francisella</taxon>
    </lineage>
</organism>
<dbReference type="InterPro" id="IPR010263">
    <property type="entry name" value="T6SS_TssK"/>
</dbReference>
<dbReference type="EMBL" id="CP009574">
    <property type="protein sequence ID" value="AIT08803.1"/>
    <property type="molecule type" value="Genomic_DNA"/>
</dbReference>